<organism evidence="2 3">
    <name type="scientific">Streptosporangium lutulentum</name>
    <dbReference type="NCBI Taxonomy" id="1461250"/>
    <lineage>
        <taxon>Bacteria</taxon>
        <taxon>Bacillati</taxon>
        <taxon>Actinomycetota</taxon>
        <taxon>Actinomycetes</taxon>
        <taxon>Streptosporangiales</taxon>
        <taxon>Streptosporangiaceae</taxon>
        <taxon>Streptosporangium</taxon>
    </lineage>
</organism>
<protein>
    <recommendedName>
        <fullName evidence="4">DUF4352 domain-containing protein</fullName>
    </recommendedName>
</protein>
<dbReference type="Proteomes" id="UP001225356">
    <property type="component" value="Unassembled WGS sequence"/>
</dbReference>
<reference evidence="2 3" key="1">
    <citation type="submission" date="2023-07" db="EMBL/GenBank/DDBJ databases">
        <title>Sequencing the genomes of 1000 actinobacteria strains.</title>
        <authorList>
            <person name="Klenk H.-P."/>
        </authorList>
    </citation>
    <scope>NUCLEOTIDE SEQUENCE [LARGE SCALE GENOMIC DNA]</scope>
    <source>
        <strain evidence="2 3">DSM 46740</strain>
    </source>
</reference>
<keyword evidence="3" id="KW-1185">Reference proteome</keyword>
<comment type="caution">
    <text evidence="2">The sequence shown here is derived from an EMBL/GenBank/DDBJ whole genome shotgun (WGS) entry which is preliminary data.</text>
</comment>
<name>A0ABT9QJM3_9ACTN</name>
<gene>
    <name evidence="2" type="ORF">J2853_006164</name>
</gene>
<evidence type="ECO:0000313" key="2">
    <source>
        <dbReference type="EMBL" id="MDP9846953.1"/>
    </source>
</evidence>
<sequence>MSAVTRSRPEPVAPPPAPAPPGRWRRAGAVLVGVALAAAAVSLQAFGSDAADHNSPLTWTGGVGDEVVASRFSARVKAVQAAKALETKGFSDEVKRVTTKGIFVIVQVGAMSAREPLKLGTPVLLTDSGHGYEATDKVDASLTVTELYIQPGWWGEGITVFELPTGELPGSRIVLSPLSSALVEPSGPEIEIDLGLDEAAARRLVSTAKDVYTVAGRT</sequence>
<evidence type="ECO:0008006" key="4">
    <source>
        <dbReference type="Google" id="ProtNLM"/>
    </source>
</evidence>
<evidence type="ECO:0000256" key="1">
    <source>
        <dbReference type="SAM" id="MobiDB-lite"/>
    </source>
</evidence>
<accession>A0ABT9QJM3</accession>
<dbReference type="EMBL" id="JAUSQU010000001">
    <property type="protein sequence ID" value="MDP9846953.1"/>
    <property type="molecule type" value="Genomic_DNA"/>
</dbReference>
<feature type="compositionally biased region" description="Pro residues" evidence="1">
    <location>
        <begin position="11"/>
        <end position="21"/>
    </location>
</feature>
<feature type="region of interest" description="Disordered" evidence="1">
    <location>
        <begin position="1"/>
        <end position="23"/>
    </location>
</feature>
<proteinExistence type="predicted"/>
<dbReference type="RefSeq" id="WP_307563844.1">
    <property type="nucleotide sequence ID" value="NZ_JAUSQU010000001.1"/>
</dbReference>
<evidence type="ECO:0000313" key="3">
    <source>
        <dbReference type="Proteomes" id="UP001225356"/>
    </source>
</evidence>